<comment type="caution">
    <text evidence="3">The sequence shown here is derived from an EMBL/GenBank/DDBJ whole genome shotgun (WGS) entry which is preliminary data.</text>
</comment>
<accession>A0AAD1Y787</accession>
<dbReference type="Proteomes" id="UP001295684">
    <property type="component" value="Unassembled WGS sequence"/>
</dbReference>
<feature type="compositionally biased region" description="Basic residues" evidence="2">
    <location>
        <begin position="15"/>
        <end position="24"/>
    </location>
</feature>
<evidence type="ECO:0000313" key="3">
    <source>
        <dbReference type="EMBL" id="CAI2385959.1"/>
    </source>
</evidence>
<protein>
    <submittedName>
        <fullName evidence="3">Uncharacterized protein</fullName>
    </submittedName>
</protein>
<feature type="compositionally biased region" description="Basic and acidic residues" evidence="2">
    <location>
        <begin position="292"/>
        <end position="306"/>
    </location>
</feature>
<evidence type="ECO:0000256" key="2">
    <source>
        <dbReference type="SAM" id="MobiDB-lite"/>
    </source>
</evidence>
<sequence>MDPVSHVLYAPIAIKTRKKPRNNSKPHQSVLELRPVTFSHKPSKKRHKTPKARKKFKSRRIQTDLKRTEVEGKAYLKELDEKLEEIQKIAKLDEIRKEEEKKIKNEEDSKEDIDVETRLQEIRDCCDEFREMLGNFSKDIYESEVFDYYTKKLQEVDDEVVRIFNAITQPHQESDRKTMFDLATNQIIEETPTHFVLQREHRSEVQKNILALMFKLDYPNTLPIILHTLTIIVPDQPNFSKNIATDIYHILDYSLQSYFTIPQIEEVVKKYKREVNQARDAERASGVGSQQEDVKEENKEDDELKNMETGSFRAKSVRSEKVEEGDEWSWKLTCVIDFKGAPPVLKLANQ</sequence>
<keyword evidence="1" id="KW-0175">Coiled coil</keyword>
<organism evidence="3 4">
    <name type="scientific">Euplotes crassus</name>
    <dbReference type="NCBI Taxonomy" id="5936"/>
    <lineage>
        <taxon>Eukaryota</taxon>
        <taxon>Sar</taxon>
        <taxon>Alveolata</taxon>
        <taxon>Ciliophora</taxon>
        <taxon>Intramacronucleata</taxon>
        <taxon>Spirotrichea</taxon>
        <taxon>Hypotrichia</taxon>
        <taxon>Euplotida</taxon>
        <taxon>Euplotidae</taxon>
        <taxon>Moneuplotes</taxon>
    </lineage>
</organism>
<name>A0AAD1Y787_EUPCR</name>
<gene>
    <name evidence="3" type="ORF">ECRASSUSDP1_LOCUS27556</name>
</gene>
<keyword evidence="4" id="KW-1185">Reference proteome</keyword>
<feature type="region of interest" description="Disordered" evidence="2">
    <location>
        <begin position="15"/>
        <end position="59"/>
    </location>
</feature>
<dbReference type="AlphaFoldDB" id="A0AAD1Y787"/>
<feature type="region of interest" description="Disordered" evidence="2">
    <location>
        <begin position="279"/>
        <end position="310"/>
    </location>
</feature>
<evidence type="ECO:0000313" key="4">
    <source>
        <dbReference type="Proteomes" id="UP001295684"/>
    </source>
</evidence>
<feature type="compositionally biased region" description="Basic residues" evidence="2">
    <location>
        <begin position="41"/>
        <end position="59"/>
    </location>
</feature>
<feature type="coiled-coil region" evidence="1">
    <location>
        <begin position="65"/>
        <end position="116"/>
    </location>
</feature>
<proteinExistence type="predicted"/>
<evidence type="ECO:0000256" key="1">
    <source>
        <dbReference type="SAM" id="Coils"/>
    </source>
</evidence>
<reference evidence="3" key="1">
    <citation type="submission" date="2023-07" db="EMBL/GenBank/DDBJ databases">
        <authorList>
            <consortium name="AG Swart"/>
            <person name="Singh M."/>
            <person name="Singh A."/>
            <person name="Seah K."/>
            <person name="Emmerich C."/>
        </authorList>
    </citation>
    <scope>NUCLEOTIDE SEQUENCE</scope>
    <source>
        <strain evidence="3">DP1</strain>
    </source>
</reference>
<dbReference type="EMBL" id="CAMPGE010028434">
    <property type="protein sequence ID" value="CAI2385959.1"/>
    <property type="molecule type" value="Genomic_DNA"/>
</dbReference>